<evidence type="ECO:0000313" key="4">
    <source>
        <dbReference type="Proteomes" id="UP000246661"/>
    </source>
</evidence>
<feature type="transmembrane region" description="Helical" evidence="2">
    <location>
        <begin position="47"/>
        <end position="66"/>
    </location>
</feature>
<evidence type="ECO:0000313" key="3">
    <source>
        <dbReference type="EMBL" id="PWW23336.1"/>
    </source>
</evidence>
<gene>
    <name evidence="3" type="ORF">JD79_02510</name>
</gene>
<evidence type="ECO:0000256" key="1">
    <source>
        <dbReference type="SAM" id="MobiDB-lite"/>
    </source>
</evidence>
<sequence>MTVAGLLRKALAFEIGTWRSLWRWVRRRPDVPAGADAFPYASAVTPVLWTFVVLSAVEIPLVDWLLPWRSLRIALLVLGVYGLLWMVGLLASMRVYPHTVGDGGLRVRSGTTVDVRVPWEEIAAVRARRRSVEGSRTVVVEESGEHRAVSVTVLSSTQVDVELRSPLVLPLARTGGRPVTELRLAADDPAALVRRLRAGVADHAARDGAARDGAARDDTAARADGDAR</sequence>
<name>A0A317QKU2_9ACTN</name>
<accession>A0A317QKU2</accession>
<evidence type="ECO:0000256" key="2">
    <source>
        <dbReference type="SAM" id="Phobius"/>
    </source>
</evidence>
<keyword evidence="2" id="KW-0472">Membrane</keyword>
<feature type="region of interest" description="Disordered" evidence="1">
    <location>
        <begin position="203"/>
        <end position="228"/>
    </location>
</feature>
<keyword evidence="4" id="KW-1185">Reference proteome</keyword>
<organism evidence="3 4">
    <name type="scientific">Geodermatophilus normandii</name>
    <dbReference type="NCBI Taxonomy" id="1137989"/>
    <lineage>
        <taxon>Bacteria</taxon>
        <taxon>Bacillati</taxon>
        <taxon>Actinomycetota</taxon>
        <taxon>Actinomycetes</taxon>
        <taxon>Geodermatophilales</taxon>
        <taxon>Geodermatophilaceae</taxon>
        <taxon>Geodermatophilus</taxon>
    </lineage>
</organism>
<dbReference type="AlphaFoldDB" id="A0A317QKU2"/>
<feature type="transmembrane region" description="Helical" evidence="2">
    <location>
        <begin position="73"/>
        <end position="96"/>
    </location>
</feature>
<evidence type="ECO:0008006" key="5">
    <source>
        <dbReference type="Google" id="ProtNLM"/>
    </source>
</evidence>
<dbReference type="EMBL" id="QGTX01000001">
    <property type="protein sequence ID" value="PWW23336.1"/>
    <property type="molecule type" value="Genomic_DNA"/>
</dbReference>
<keyword evidence="2" id="KW-1133">Transmembrane helix</keyword>
<dbReference type="OrthoDB" id="4990523at2"/>
<protein>
    <recommendedName>
        <fullName evidence="5">PH domain-containing protein</fullName>
    </recommendedName>
</protein>
<proteinExistence type="predicted"/>
<dbReference type="RefSeq" id="WP_110005763.1">
    <property type="nucleotide sequence ID" value="NZ_QGTX01000001.1"/>
</dbReference>
<comment type="caution">
    <text evidence="3">The sequence shown here is derived from an EMBL/GenBank/DDBJ whole genome shotgun (WGS) entry which is preliminary data.</text>
</comment>
<dbReference type="Proteomes" id="UP000246661">
    <property type="component" value="Unassembled WGS sequence"/>
</dbReference>
<reference evidence="4" key="1">
    <citation type="submission" date="2018-05" db="EMBL/GenBank/DDBJ databases">
        <authorList>
            <person name="Klenk H.-P."/>
            <person name="Huntemann M."/>
            <person name="Clum A."/>
            <person name="Pillay M."/>
            <person name="Palaniappan K."/>
            <person name="Varghese N."/>
            <person name="Mikhailova N."/>
            <person name="Stamatis D."/>
            <person name="Reddy T."/>
            <person name="Daum C."/>
            <person name="Shapiro N."/>
            <person name="Ivanova N."/>
            <person name="Kyrpides N."/>
            <person name="Woyke T."/>
        </authorList>
    </citation>
    <scope>NUCLEOTIDE SEQUENCE [LARGE SCALE GENOMIC DNA]</scope>
    <source>
        <strain evidence="4">DSM 45417</strain>
    </source>
</reference>
<keyword evidence="2" id="KW-0812">Transmembrane</keyword>